<dbReference type="GO" id="GO:0006893">
    <property type="term" value="P:Golgi to plasma membrane transport"/>
    <property type="evidence" value="ECO:0007669"/>
    <property type="project" value="TreeGrafter"/>
</dbReference>
<evidence type="ECO:0000256" key="1">
    <source>
        <dbReference type="RuleBase" id="RU367079"/>
    </source>
</evidence>
<comment type="caution">
    <text evidence="3">The sequence shown here is derived from an EMBL/GenBank/DDBJ whole genome shotgun (WGS) entry which is preliminary data.</text>
</comment>
<evidence type="ECO:0000313" key="3">
    <source>
        <dbReference type="EMBL" id="RNA35060.1"/>
    </source>
</evidence>
<dbReference type="EMBL" id="REGN01001376">
    <property type="protein sequence ID" value="RNA35060.1"/>
    <property type="molecule type" value="Genomic_DNA"/>
</dbReference>
<evidence type="ECO:0000313" key="4">
    <source>
        <dbReference type="Proteomes" id="UP000276133"/>
    </source>
</evidence>
<dbReference type="GO" id="GO:0090522">
    <property type="term" value="P:vesicle tethering involved in exocytosis"/>
    <property type="evidence" value="ECO:0007669"/>
    <property type="project" value="UniProtKB-UniRule"/>
</dbReference>
<organism evidence="3 4">
    <name type="scientific">Brachionus plicatilis</name>
    <name type="common">Marine rotifer</name>
    <name type="synonym">Brachionus muelleri</name>
    <dbReference type="NCBI Taxonomy" id="10195"/>
    <lineage>
        <taxon>Eukaryota</taxon>
        <taxon>Metazoa</taxon>
        <taxon>Spiralia</taxon>
        <taxon>Gnathifera</taxon>
        <taxon>Rotifera</taxon>
        <taxon>Eurotatoria</taxon>
        <taxon>Monogononta</taxon>
        <taxon>Pseudotrocha</taxon>
        <taxon>Ploima</taxon>
        <taxon>Brachionidae</taxon>
        <taxon>Brachionus</taxon>
    </lineage>
</organism>
<dbReference type="GO" id="GO:0000145">
    <property type="term" value="C:exocyst"/>
    <property type="evidence" value="ECO:0007669"/>
    <property type="project" value="UniProtKB-UniRule"/>
</dbReference>
<name>A0A3M7SHL4_BRAPC</name>
<reference evidence="3 4" key="1">
    <citation type="journal article" date="2018" name="Sci. Rep.">
        <title>Genomic signatures of local adaptation to the degree of environmental predictability in rotifers.</title>
        <authorList>
            <person name="Franch-Gras L."/>
            <person name="Hahn C."/>
            <person name="Garcia-Roger E.M."/>
            <person name="Carmona M.J."/>
            <person name="Serra M."/>
            <person name="Gomez A."/>
        </authorList>
    </citation>
    <scope>NUCLEOTIDE SEQUENCE [LARGE SCALE GENOMIC DNA]</scope>
    <source>
        <strain evidence="3">HYR1</strain>
    </source>
</reference>
<dbReference type="PANTHER" id="PTHR14146">
    <property type="entry name" value="EXOCYST COMPLEX COMPONENT 4"/>
    <property type="match status" value="1"/>
</dbReference>
<evidence type="ECO:0000256" key="2">
    <source>
        <dbReference type="SAM" id="MobiDB-lite"/>
    </source>
</evidence>
<dbReference type="Proteomes" id="UP000276133">
    <property type="component" value="Unassembled WGS sequence"/>
</dbReference>
<dbReference type="GO" id="GO:0006612">
    <property type="term" value="P:protein targeting to membrane"/>
    <property type="evidence" value="ECO:0007669"/>
    <property type="project" value="UniProtKB-UniRule"/>
</dbReference>
<sequence length="993" mass="113882">MNINSRPTAELINIIKQLFYNSSGENTEERDKIIKKVDSQYTECDGRIDKYIRESSKDLSRLIKVFNEIASKIEASRSNVSQSREALKQCKILLQSKRDEVRRLWLEWCEQKCYYNNLAKLRQLYLASENVRIYCKDKNYIQAADLISECTKMIALDFRDIPGLHDIKRIIDDERIKLEKHLFEELIDQLYTSVTKSVLETGSVQPAREASFRRRFRHHKTDDHSEESSASGSKSLSSEAMIDKIVQAASKLNNSESNINIVEKMINDINKSIVTNLIQIINSTSSHVVESNLIDNSKLNRQLIENNPKFLCQLIDLTFEQFKIAARLYKYFIECTSKISNIKSCQSGLIWTCIQNVLVKLLQEYLDIKKLGQNSQNTGDLLDKVDINTFFTRKRLLNIPFTTDNASTASNSANTGNPAPGNGSQHRMFEFKNSSHAMSITNYMREKNNEDLFTNMDSDVASKANSALEQRDFKILVCQPDHRNITSIFSIMEQVIKEIAEEIRTIPVAHGDGAHQAINQKPDYVLEKFIQEFILKIFITNAVESINQNARINSIIDGKIEISKELISLHVQKELALNKPILQNILHVYQSCHDLYDLIKDMGSYALEFTRAMSSLIDKHIAYCNDLYLSIVSCGDGFVFSNFWVQDEGIKQYFKQLPAFSSAIKNKPSPAAILSGARNTSLGTFNNLSISTATTNLNSQNPAVLEAQVEVDQYEVDVFSNDRLDTLLANLCDKELEEVDIITNFNHIEMVAHLHESCDWLIIKLKQIFNSLEQMAKNPKSLNHSLSMEELNKLTKQLSDLDRWRGDTLLLLYLEARVHCFYHLISFIKQENITSYAGDVDTDPDESVLNMNRDLHRIYEHLSRSLQESKLNYVFDALGAMIATIFIRAVKNFKKISSHGIAKMCRNIFHVEQNLSAMRAKADPHLMRAHRFYELLYKKPEELLNHLIDHEAEFQSSDYVNVLNLIYRSQPGHEINSLTDNIQALNNILQNKL</sequence>
<dbReference type="AlphaFoldDB" id="A0A3M7SHL4"/>
<dbReference type="OrthoDB" id="272977at2759"/>
<keyword evidence="4" id="KW-1185">Reference proteome</keyword>
<dbReference type="STRING" id="10195.A0A3M7SHL4"/>
<proteinExistence type="inferred from homology"/>
<gene>
    <name evidence="3" type="ORF">BpHYR1_051913</name>
</gene>
<protein>
    <recommendedName>
        <fullName evidence="1">Exocyst complex component Sec8</fullName>
    </recommendedName>
</protein>
<keyword evidence="1" id="KW-0813">Transport</keyword>
<keyword evidence="1" id="KW-0268">Exocytosis</keyword>
<dbReference type="GO" id="GO:0015031">
    <property type="term" value="P:protein transport"/>
    <property type="evidence" value="ECO:0007669"/>
    <property type="project" value="UniProtKB-KW"/>
</dbReference>
<keyword evidence="1" id="KW-0653">Protein transport</keyword>
<dbReference type="InterPro" id="IPR039682">
    <property type="entry name" value="Sec8/EXOC4"/>
</dbReference>
<comment type="similarity">
    <text evidence="1">Belongs to the SEC8 family.</text>
</comment>
<feature type="region of interest" description="Disordered" evidence="2">
    <location>
        <begin position="210"/>
        <end position="236"/>
    </location>
</feature>
<accession>A0A3M7SHL4</accession>
<comment type="function">
    <text evidence="1">Component of the exocyst complex involved in the docking of exocytic vesicles with fusion sites on the plasma membrane.</text>
</comment>
<dbReference type="PANTHER" id="PTHR14146:SF0">
    <property type="entry name" value="EXOCYST COMPLEX COMPONENT 4"/>
    <property type="match status" value="1"/>
</dbReference>